<evidence type="ECO:0000256" key="12">
    <source>
        <dbReference type="ARBA" id="ARBA00022741"/>
    </source>
</evidence>
<dbReference type="SUPFAM" id="SSF52540">
    <property type="entry name" value="P-loop containing nucleoside triphosphate hydrolases"/>
    <property type="match status" value="1"/>
</dbReference>
<comment type="catalytic activity">
    <reaction evidence="2">
        <text>adenosylcob(III)inamide phosphate + GTP + H(+) = adenosylcob(III)inamide-GDP + diphosphate</text>
        <dbReference type="Rhea" id="RHEA:22712"/>
        <dbReference type="ChEBI" id="CHEBI:15378"/>
        <dbReference type="ChEBI" id="CHEBI:33019"/>
        <dbReference type="ChEBI" id="CHEBI:37565"/>
        <dbReference type="ChEBI" id="CHEBI:58502"/>
        <dbReference type="ChEBI" id="CHEBI:60487"/>
        <dbReference type="EC" id="2.7.7.62"/>
    </reaction>
</comment>
<reference evidence="20 21" key="1">
    <citation type="submission" date="2020-07" db="EMBL/GenBank/DDBJ databases">
        <authorList>
            <person name="Feng H."/>
        </authorList>
    </citation>
    <scope>NUCLEOTIDE SEQUENCE [LARGE SCALE GENOMIC DNA]</scope>
    <source>
        <strain evidence="21">s-10</strain>
    </source>
</reference>
<comment type="pathway">
    <text evidence="5">Cofactor biosynthesis; adenosylcobalamin biosynthesis; adenosylcobalamin from cob(II)yrinate a,c-diamide: step 6/7.</text>
</comment>
<dbReference type="RefSeq" id="WP_181750035.1">
    <property type="nucleotide sequence ID" value="NZ_JACEIQ010000001.1"/>
</dbReference>
<evidence type="ECO:0000256" key="7">
    <source>
        <dbReference type="ARBA" id="ARBA00007490"/>
    </source>
</evidence>
<keyword evidence="15 19" id="KW-0342">GTP-binding</keyword>
<proteinExistence type="inferred from homology"/>
<comment type="catalytic activity">
    <reaction evidence="1">
        <text>adenosylcob(III)inamide + ATP = adenosylcob(III)inamide phosphate + ADP + H(+)</text>
        <dbReference type="Rhea" id="RHEA:15769"/>
        <dbReference type="ChEBI" id="CHEBI:2480"/>
        <dbReference type="ChEBI" id="CHEBI:15378"/>
        <dbReference type="ChEBI" id="CHEBI:30616"/>
        <dbReference type="ChEBI" id="CHEBI:58502"/>
        <dbReference type="ChEBI" id="CHEBI:456216"/>
        <dbReference type="EC" id="2.7.1.156"/>
    </reaction>
</comment>
<dbReference type="UniPathway" id="UPA00148">
    <property type="reaction ID" value="UER00236"/>
</dbReference>
<evidence type="ECO:0000256" key="4">
    <source>
        <dbReference type="ARBA" id="ARBA00003889"/>
    </source>
</evidence>
<feature type="active site" description="GMP-histidine intermediate" evidence="18">
    <location>
        <position position="49"/>
    </location>
</feature>
<feature type="binding site" evidence="19">
    <location>
        <position position="61"/>
    </location>
    <ligand>
        <name>GTP</name>
        <dbReference type="ChEBI" id="CHEBI:37565"/>
    </ligand>
</feature>
<dbReference type="CDD" id="cd00544">
    <property type="entry name" value="CobU"/>
    <property type="match status" value="1"/>
</dbReference>
<dbReference type="InterPro" id="IPR003203">
    <property type="entry name" value="CobU/CobP"/>
</dbReference>
<comment type="pathway">
    <text evidence="6">Cofactor biosynthesis; adenosylcobalamin biosynthesis; adenosylcobalamin from cob(II)yrinate a,c-diamide: step 5/7.</text>
</comment>
<keyword evidence="21" id="KW-1185">Reference proteome</keyword>
<keyword evidence="20" id="KW-0548">Nucleotidyltransferase</keyword>
<accession>A0A7W1WMV1</accession>
<dbReference type="InterPro" id="IPR027417">
    <property type="entry name" value="P-loop_NTPase"/>
</dbReference>
<dbReference type="Proteomes" id="UP000535491">
    <property type="component" value="Unassembled WGS sequence"/>
</dbReference>
<dbReference type="GO" id="GO:0005525">
    <property type="term" value="F:GTP binding"/>
    <property type="evidence" value="ECO:0007669"/>
    <property type="project" value="UniProtKB-KW"/>
</dbReference>
<evidence type="ECO:0000256" key="13">
    <source>
        <dbReference type="ARBA" id="ARBA00022777"/>
    </source>
</evidence>
<feature type="binding site" evidence="19">
    <location>
        <begin position="33"/>
        <end position="35"/>
    </location>
    <ligand>
        <name>GTP</name>
        <dbReference type="ChEBI" id="CHEBI:37565"/>
    </ligand>
</feature>
<dbReference type="GO" id="GO:0043752">
    <property type="term" value="F:adenosylcobinamide kinase activity"/>
    <property type="evidence" value="ECO:0007669"/>
    <property type="project" value="UniProtKB-EC"/>
</dbReference>
<comment type="catalytic activity">
    <reaction evidence="3">
        <text>adenosylcob(III)inamide + GTP = adenosylcob(III)inamide phosphate + GDP + H(+)</text>
        <dbReference type="Rhea" id="RHEA:15765"/>
        <dbReference type="ChEBI" id="CHEBI:2480"/>
        <dbReference type="ChEBI" id="CHEBI:15378"/>
        <dbReference type="ChEBI" id="CHEBI:37565"/>
        <dbReference type="ChEBI" id="CHEBI:58189"/>
        <dbReference type="ChEBI" id="CHEBI:58502"/>
        <dbReference type="EC" id="2.7.1.156"/>
    </reaction>
</comment>
<evidence type="ECO:0000313" key="21">
    <source>
        <dbReference type="Proteomes" id="UP000535491"/>
    </source>
</evidence>
<dbReference type="PANTHER" id="PTHR34848:SF1">
    <property type="entry name" value="BIFUNCTIONAL ADENOSYLCOBALAMIN BIOSYNTHESIS PROTEIN COBU"/>
    <property type="match status" value="1"/>
</dbReference>
<evidence type="ECO:0000256" key="3">
    <source>
        <dbReference type="ARBA" id="ARBA00001522"/>
    </source>
</evidence>
<dbReference type="Pfam" id="PF02283">
    <property type="entry name" value="CobU"/>
    <property type="match status" value="1"/>
</dbReference>
<evidence type="ECO:0000256" key="1">
    <source>
        <dbReference type="ARBA" id="ARBA00000312"/>
    </source>
</evidence>
<evidence type="ECO:0000256" key="8">
    <source>
        <dbReference type="ARBA" id="ARBA00012016"/>
    </source>
</evidence>
<dbReference type="EMBL" id="JACEIQ010000001">
    <property type="protein sequence ID" value="MBA4492801.1"/>
    <property type="molecule type" value="Genomic_DNA"/>
</dbReference>
<keyword evidence="11 20" id="KW-0808">Transferase</keyword>
<evidence type="ECO:0000256" key="14">
    <source>
        <dbReference type="ARBA" id="ARBA00022840"/>
    </source>
</evidence>
<name>A0A7W1WMV1_9BACL</name>
<protein>
    <recommendedName>
        <fullName evidence="16">Adenosylcobinamide kinase</fullName>
        <ecNumber evidence="8">2.7.1.156</ecNumber>
        <ecNumber evidence="9">2.7.7.62</ecNumber>
    </recommendedName>
    <alternativeName>
        <fullName evidence="17">Adenosylcobinamide-phosphate guanylyltransferase</fullName>
    </alternativeName>
</protein>
<comment type="similarity">
    <text evidence="7">Belongs to the CobU/CobP family.</text>
</comment>
<evidence type="ECO:0000256" key="19">
    <source>
        <dbReference type="PIRSR" id="PIRSR006135-2"/>
    </source>
</evidence>
<keyword evidence="10" id="KW-0169">Cobalamin biosynthesis</keyword>
<evidence type="ECO:0000256" key="11">
    <source>
        <dbReference type="ARBA" id="ARBA00022679"/>
    </source>
</evidence>
<evidence type="ECO:0000256" key="15">
    <source>
        <dbReference type="ARBA" id="ARBA00023134"/>
    </source>
</evidence>
<evidence type="ECO:0000313" key="20">
    <source>
        <dbReference type="EMBL" id="MBA4492801.1"/>
    </source>
</evidence>
<comment type="caution">
    <text evidence="20">The sequence shown here is derived from an EMBL/GenBank/DDBJ whole genome shotgun (WGS) entry which is preliminary data.</text>
</comment>
<evidence type="ECO:0000256" key="9">
    <source>
        <dbReference type="ARBA" id="ARBA00012523"/>
    </source>
</evidence>
<feature type="binding site" evidence="19">
    <location>
        <begin position="50"/>
        <end position="53"/>
    </location>
    <ligand>
        <name>GTP</name>
        <dbReference type="ChEBI" id="CHEBI:37565"/>
    </ligand>
</feature>
<keyword evidence="14" id="KW-0067">ATP-binding</keyword>
<evidence type="ECO:0000256" key="16">
    <source>
        <dbReference type="ARBA" id="ARBA00029570"/>
    </source>
</evidence>
<gene>
    <name evidence="20" type="primary">cobU</name>
    <name evidence="20" type="ORF">H1191_00550</name>
</gene>
<dbReference type="AlphaFoldDB" id="A0A7W1WMV1"/>
<keyword evidence="12 19" id="KW-0547">Nucleotide-binding</keyword>
<evidence type="ECO:0000256" key="17">
    <source>
        <dbReference type="ARBA" id="ARBA00030571"/>
    </source>
</evidence>
<feature type="binding site" evidence="19">
    <location>
        <begin position="8"/>
        <end position="15"/>
    </location>
    <ligand>
        <name>GTP</name>
        <dbReference type="ChEBI" id="CHEBI:37565"/>
    </ligand>
</feature>
<keyword evidence="13 20" id="KW-0418">Kinase</keyword>
<comment type="function">
    <text evidence="4">Catalyzes ATP-dependent phosphorylation of adenosylcobinamide and addition of GMP to adenosylcobinamide phosphate.</text>
</comment>
<dbReference type="EC" id="2.7.7.62" evidence="9"/>
<organism evidence="20 21">
    <name type="scientific">Paenactinomyces guangxiensis</name>
    <dbReference type="NCBI Taxonomy" id="1490290"/>
    <lineage>
        <taxon>Bacteria</taxon>
        <taxon>Bacillati</taxon>
        <taxon>Bacillota</taxon>
        <taxon>Bacilli</taxon>
        <taxon>Bacillales</taxon>
        <taxon>Thermoactinomycetaceae</taxon>
        <taxon>Paenactinomyces</taxon>
    </lineage>
</organism>
<dbReference type="EC" id="2.7.1.156" evidence="8"/>
<dbReference type="Gene3D" id="3.40.50.300">
    <property type="entry name" value="P-loop containing nucleotide triphosphate hydrolases"/>
    <property type="match status" value="1"/>
</dbReference>
<dbReference type="GO" id="GO:0009236">
    <property type="term" value="P:cobalamin biosynthetic process"/>
    <property type="evidence" value="ECO:0007669"/>
    <property type="project" value="UniProtKB-UniPathway"/>
</dbReference>
<dbReference type="GO" id="GO:0008820">
    <property type="term" value="F:cobinamide phosphate guanylyltransferase activity"/>
    <property type="evidence" value="ECO:0007669"/>
    <property type="project" value="UniProtKB-EC"/>
</dbReference>
<evidence type="ECO:0000256" key="5">
    <source>
        <dbReference type="ARBA" id="ARBA00004692"/>
    </source>
</evidence>
<evidence type="ECO:0000256" key="2">
    <source>
        <dbReference type="ARBA" id="ARBA00000711"/>
    </source>
</evidence>
<evidence type="ECO:0000256" key="10">
    <source>
        <dbReference type="ARBA" id="ARBA00022573"/>
    </source>
</evidence>
<dbReference type="PIRSF" id="PIRSF006135">
    <property type="entry name" value="CobU"/>
    <property type="match status" value="1"/>
</dbReference>
<evidence type="ECO:0000256" key="6">
    <source>
        <dbReference type="ARBA" id="ARBA00005159"/>
    </source>
</evidence>
<dbReference type="PANTHER" id="PTHR34848">
    <property type="match status" value="1"/>
</dbReference>
<evidence type="ECO:0000256" key="18">
    <source>
        <dbReference type="PIRSR" id="PIRSR006135-1"/>
    </source>
</evidence>
<sequence>MGIRLITGGVKSGKSRFAESLFGDRSGCVIYIATGMASDDEMEEKIARHKYRRPDEWGLVEEPVYLPEAVEQTPDEADLLIDSLSTWVSNRMLKANATEIWTQAERNRFLEELTGETDRLIKTLRSRTAVIVTDETGLGGVSMHAVARLFQEALGKVNQQVAGAAQEVWLVVSGIPWRIKG</sequence>
<feature type="binding site" evidence="19">
    <location>
        <position position="82"/>
    </location>
    <ligand>
        <name>GTP</name>
        <dbReference type="ChEBI" id="CHEBI:37565"/>
    </ligand>
</feature>
<dbReference type="NCBIfam" id="NF004469">
    <property type="entry name" value="PRK05800.1"/>
    <property type="match status" value="1"/>
</dbReference>
<dbReference type="GO" id="GO:0005524">
    <property type="term" value="F:ATP binding"/>
    <property type="evidence" value="ECO:0007669"/>
    <property type="project" value="UniProtKB-KW"/>
</dbReference>